<feature type="domain" description="CCAAT-binding factor" evidence="3">
    <location>
        <begin position="349"/>
        <end position="509"/>
    </location>
</feature>
<dbReference type="SUPFAM" id="SSF48371">
    <property type="entry name" value="ARM repeat"/>
    <property type="match status" value="1"/>
</dbReference>
<feature type="compositionally biased region" description="Acidic residues" evidence="2">
    <location>
        <begin position="732"/>
        <end position="742"/>
    </location>
</feature>
<evidence type="ECO:0000256" key="1">
    <source>
        <dbReference type="ARBA" id="ARBA00007797"/>
    </source>
</evidence>
<dbReference type="GO" id="GO:0005634">
    <property type="term" value="C:nucleus"/>
    <property type="evidence" value="ECO:0007669"/>
    <property type="project" value="TreeGrafter"/>
</dbReference>
<proteinExistence type="inferred from homology"/>
<keyword evidence="5" id="KW-1185">Reference proteome</keyword>
<evidence type="ECO:0000256" key="2">
    <source>
        <dbReference type="SAM" id="MobiDB-lite"/>
    </source>
</evidence>
<feature type="compositionally biased region" description="Polar residues" evidence="2">
    <location>
        <begin position="684"/>
        <end position="693"/>
    </location>
</feature>
<feature type="compositionally biased region" description="Acidic residues" evidence="2">
    <location>
        <begin position="627"/>
        <end position="649"/>
    </location>
</feature>
<comment type="caution">
    <text evidence="4">The sequence shown here is derived from an EMBL/GenBank/DDBJ whole genome shotgun (WGS) entry which is preliminary data.</text>
</comment>
<dbReference type="EMBL" id="WHUW01000001">
    <property type="protein sequence ID" value="KAF8452174.1"/>
    <property type="molecule type" value="Genomic_DNA"/>
</dbReference>
<sequence length="790" mass="87309">MTTTKPHSKDSVTGLFDRASALHAQAVLSFKSSSTATSTKSEYAFLQKILQSGTLSDRLSALTLLVQSSPLHNTKALDALRSLAERGKGSGGRGESLKALRCIVDWWVGGGAPDRKLKYFRDQPLTNRNIDDEQLIAWYFEDWLKKYIFSILQILENLAADPLPYVRTQALSLISNLLLNKPEQEHNLLKLLVNKLGDGEKQICSRASYHILQVLQMHPLMKSVVIRELTPLIFAPVSAPTSASGGKNMANEHARYYAAITLNQIFLQPRDTDVALQLIDVYFRMFEDLLNEGKVAEDEEDAHGKLISAILTGVNRALPFAKLDATAESFHKHTDTLFHITHTSTFNISLQSLVLIQHLSSSLASRPGSSSRSRSIVDRYYSALYSSLHDARLASSSKQTMYLNLLFKSLKTDNNPGRVKSFVRRFVQVLVGGGAGGTEFVVGGLYLLGEMFTTIPGLRELLQDTSTPLTAEDYDPRKRDPQFAHASASPLYELLPLLHHYHPTVALHARQLLASQPITSSPDLTLNTLSHFLDRFVYKNPKKTKSKGASAMQPAASAADGIAVKRLKGEASGGALPNEDTFWKKKEDEVPVDEAFFHKYFTRKICGQVSQNESREKEGSQGFREPSDEDSTDNEHEADEEGSSDTEEDAVWKTMQATMPGEEGDEAFLEEDYDIDDDELLSDPNASGNSTAEGSEGFDEGEIGDSTSFAEGSDDDDLVAVDDIPNGLIEYDGSDAETEQDGEWGGIGGGDKRKWNDKSQTGRKKRKTLPTFASYEEYARMIEDGPEDDI</sequence>
<protein>
    <submittedName>
        <fullName evidence="4">CBF/Mak21 family-domain-containing protein</fullName>
    </submittedName>
</protein>
<dbReference type="PANTHER" id="PTHR12048:SF0">
    <property type="entry name" value="CCAAT_ENHANCER-BINDING PROTEIN ZETA"/>
    <property type="match status" value="1"/>
</dbReference>
<dbReference type="InterPro" id="IPR040155">
    <property type="entry name" value="CEBPZ/Mak21-like"/>
</dbReference>
<dbReference type="Proteomes" id="UP001194468">
    <property type="component" value="Unassembled WGS sequence"/>
</dbReference>
<reference evidence="4" key="2">
    <citation type="journal article" date="2020" name="Nat. Commun.">
        <title>Large-scale genome sequencing of mycorrhizal fungi provides insights into the early evolution of symbiotic traits.</title>
        <authorList>
            <person name="Miyauchi S."/>
            <person name="Kiss E."/>
            <person name="Kuo A."/>
            <person name="Drula E."/>
            <person name="Kohler A."/>
            <person name="Sanchez-Garcia M."/>
            <person name="Morin E."/>
            <person name="Andreopoulos B."/>
            <person name="Barry K.W."/>
            <person name="Bonito G."/>
            <person name="Buee M."/>
            <person name="Carver A."/>
            <person name="Chen C."/>
            <person name="Cichocki N."/>
            <person name="Clum A."/>
            <person name="Culley D."/>
            <person name="Crous P.W."/>
            <person name="Fauchery L."/>
            <person name="Girlanda M."/>
            <person name="Hayes R.D."/>
            <person name="Keri Z."/>
            <person name="LaButti K."/>
            <person name="Lipzen A."/>
            <person name="Lombard V."/>
            <person name="Magnuson J."/>
            <person name="Maillard F."/>
            <person name="Murat C."/>
            <person name="Nolan M."/>
            <person name="Ohm R.A."/>
            <person name="Pangilinan J."/>
            <person name="Pereira M.F."/>
            <person name="Perotto S."/>
            <person name="Peter M."/>
            <person name="Pfister S."/>
            <person name="Riley R."/>
            <person name="Sitrit Y."/>
            <person name="Stielow J.B."/>
            <person name="Szollosi G."/>
            <person name="Zifcakova L."/>
            <person name="Stursova M."/>
            <person name="Spatafora J.W."/>
            <person name="Tedersoo L."/>
            <person name="Vaario L.M."/>
            <person name="Yamada A."/>
            <person name="Yan M."/>
            <person name="Wang P."/>
            <person name="Xu J."/>
            <person name="Bruns T."/>
            <person name="Baldrian P."/>
            <person name="Vilgalys R."/>
            <person name="Dunand C."/>
            <person name="Henrissat B."/>
            <person name="Grigoriev I.V."/>
            <person name="Hibbett D."/>
            <person name="Nagy L.G."/>
            <person name="Martin F.M."/>
        </authorList>
    </citation>
    <scope>NUCLEOTIDE SEQUENCE</scope>
    <source>
        <strain evidence="4">BED1</strain>
    </source>
</reference>
<reference evidence="4" key="1">
    <citation type="submission" date="2019-10" db="EMBL/GenBank/DDBJ databases">
        <authorList>
            <consortium name="DOE Joint Genome Institute"/>
            <person name="Kuo A."/>
            <person name="Miyauchi S."/>
            <person name="Kiss E."/>
            <person name="Drula E."/>
            <person name="Kohler A."/>
            <person name="Sanchez-Garcia M."/>
            <person name="Andreopoulos B."/>
            <person name="Barry K.W."/>
            <person name="Bonito G."/>
            <person name="Buee M."/>
            <person name="Carver A."/>
            <person name="Chen C."/>
            <person name="Cichocki N."/>
            <person name="Clum A."/>
            <person name="Culley D."/>
            <person name="Crous P.W."/>
            <person name="Fauchery L."/>
            <person name="Girlanda M."/>
            <person name="Hayes R."/>
            <person name="Keri Z."/>
            <person name="LaButti K."/>
            <person name="Lipzen A."/>
            <person name="Lombard V."/>
            <person name="Magnuson J."/>
            <person name="Maillard F."/>
            <person name="Morin E."/>
            <person name="Murat C."/>
            <person name="Nolan M."/>
            <person name="Ohm R."/>
            <person name="Pangilinan J."/>
            <person name="Pereira M."/>
            <person name="Perotto S."/>
            <person name="Peter M."/>
            <person name="Riley R."/>
            <person name="Sitrit Y."/>
            <person name="Stielow B."/>
            <person name="Szollosi G."/>
            <person name="Zifcakova L."/>
            <person name="Stursova M."/>
            <person name="Spatafora J.W."/>
            <person name="Tedersoo L."/>
            <person name="Vaario L.-M."/>
            <person name="Yamada A."/>
            <person name="Yan M."/>
            <person name="Wang P."/>
            <person name="Xu J."/>
            <person name="Bruns T."/>
            <person name="Baldrian P."/>
            <person name="Vilgalys R."/>
            <person name="Henrissat B."/>
            <person name="Grigoriev I.V."/>
            <person name="Hibbett D."/>
            <person name="Nagy L.G."/>
            <person name="Martin F.M."/>
        </authorList>
    </citation>
    <scope>NUCLEOTIDE SEQUENCE</scope>
    <source>
        <strain evidence="4">BED1</strain>
    </source>
</reference>
<evidence type="ECO:0000313" key="4">
    <source>
        <dbReference type="EMBL" id="KAF8452174.1"/>
    </source>
</evidence>
<dbReference type="InterPro" id="IPR016024">
    <property type="entry name" value="ARM-type_fold"/>
</dbReference>
<feature type="region of interest" description="Disordered" evidence="2">
    <location>
        <begin position="678"/>
        <end position="768"/>
    </location>
</feature>
<dbReference type="Pfam" id="PF03914">
    <property type="entry name" value="CBF"/>
    <property type="match status" value="1"/>
</dbReference>
<feature type="region of interest" description="Disordered" evidence="2">
    <location>
        <begin position="609"/>
        <end position="650"/>
    </location>
</feature>
<evidence type="ECO:0000259" key="3">
    <source>
        <dbReference type="Pfam" id="PF03914"/>
    </source>
</evidence>
<dbReference type="InterPro" id="IPR005612">
    <property type="entry name" value="CCAAT-binding_factor"/>
</dbReference>
<dbReference type="AlphaFoldDB" id="A0AAD4C9M8"/>
<comment type="similarity">
    <text evidence="1">Belongs to the CBF/MAK21 family.</text>
</comment>
<name>A0AAD4C9M8_BOLED</name>
<organism evidence="4 5">
    <name type="scientific">Boletus edulis BED1</name>
    <dbReference type="NCBI Taxonomy" id="1328754"/>
    <lineage>
        <taxon>Eukaryota</taxon>
        <taxon>Fungi</taxon>
        <taxon>Dikarya</taxon>
        <taxon>Basidiomycota</taxon>
        <taxon>Agaricomycotina</taxon>
        <taxon>Agaricomycetes</taxon>
        <taxon>Agaricomycetidae</taxon>
        <taxon>Boletales</taxon>
        <taxon>Boletineae</taxon>
        <taxon>Boletaceae</taxon>
        <taxon>Boletoideae</taxon>
        <taxon>Boletus</taxon>
    </lineage>
</organism>
<evidence type="ECO:0000313" key="5">
    <source>
        <dbReference type="Proteomes" id="UP001194468"/>
    </source>
</evidence>
<dbReference type="PANTHER" id="PTHR12048">
    <property type="entry name" value="CCAAT-BINDING FACTOR-RELATED"/>
    <property type="match status" value="1"/>
</dbReference>
<gene>
    <name evidence="4" type="ORF">L210DRAFT_3384594</name>
</gene>
<accession>A0AAD4C9M8</accession>